<keyword evidence="3" id="KW-1185">Reference proteome</keyword>
<gene>
    <name evidence="2" type="ORF">ACFO4O_11835</name>
</gene>
<dbReference type="PROSITE" id="PS51257">
    <property type="entry name" value="PROKAR_LIPOPROTEIN"/>
    <property type="match status" value="1"/>
</dbReference>
<dbReference type="SUPFAM" id="SSF51011">
    <property type="entry name" value="Glycosyl hydrolase domain"/>
    <property type="match status" value="1"/>
</dbReference>
<comment type="caution">
    <text evidence="2">The sequence shown here is derived from an EMBL/GenBank/DDBJ whole genome shotgun (WGS) entry which is preliminary data.</text>
</comment>
<dbReference type="EMBL" id="JBHSGU010000005">
    <property type="protein sequence ID" value="MFC4700853.1"/>
    <property type="molecule type" value="Genomic_DNA"/>
</dbReference>
<sequence>MRHIIYGLAGLSIFIVFACTENKQSEPLTPAQQAKWQHLSAQLFLTHSGTPNIEQVAEQLNLILSSTASQTPEAANTKENISETSFENTSALNKDTHRIFRQFTDLYNATQSSADAPRQESATSAKQERLLKQLKLYLAHIAFSPLENAEPIAEGPTTVIPAKAGTPTPVIPAQAGTPQTAPPQLTQHQNQLNTLTTNYPVLTQGEFALYEANNHQGLLAYSRTLGKQRAFIAYNLSYDVHDMPLPFGFMASTKVTLWRMGSDQAKSFVTDRAIVIRPFEVVVVLVGV</sequence>
<dbReference type="InterPro" id="IPR013780">
    <property type="entry name" value="Glyco_hydro_b"/>
</dbReference>
<protein>
    <submittedName>
        <fullName evidence="2">Uncharacterized protein</fullName>
    </submittedName>
</protein>
<evidence type="ECO:0000256" key="1">
    <source>
        <dbReference type="SAM" id="MobiDB-lite"/>
    </source>
</evidence>
<evidence type="ECO:0000313" key="2">
    <source>
        <dbReference type="EMBL" id="MFC4700853.1"/>
    </source>
</evidence>
<dbReference type="RefSeq" id="WP_382408770.1">
    <property type="nucleotide sequence ID" value="NZ_JBHSGU010000005.1"/>
</dbReference>
<feature type="region of interest" description="Disordered" evidence="1">
    <location>
        <begin position="69"/>
        <end position="89"/>
    </location>
</feature>
<name>A0ABV9LZR4_9ALTE</name>
<dbReference type="Gene3D" id="2.60.40.1180">
    <property type="entry name" value="Golgi alpha-mannosidase II"/>
    <property type="match status" value="1"/>
</dbReference>
<accession>A0ABV9LZR4</accession>
<proteinExistence type="predicted"/>
<dbReference type="Proteomes" id="UP001595897">
    <property type="component" value="Unassembled WGS sequence"/>
</dbReference>
<organism evidence="2 3">
    <name type="scientific">Glaciecola siphonariae</name>
    <dbReference type="NCBI Taxonomy" id="521012"/>
    <lineage>
        <taxon>Bacteria</taxon>
        <taxon>Pseudomonadati</taxon>
        <taxon>Pseudomonadota</taxon>
        <taxon>Gammaproteobacteria</taxon>
        <taxon>Alteromonadales</taxon>
        <taxon>Alteromonadaceae</taxon>
        <taxon>Glaciecola</taxon>
    </lineage>
</organism>
<reference evidence="3" key="1">
    <citation type="journal article" date="2019" name="Int. J. Syst. Evol. Microbiol.">
        <title>The Global Catalogue of Microorganisms (GCM) 10K type strain sequencing project: providing services to taxonomists for standard genome sequencing and annotation.</title>
        <authorList>
            <consortium name="The Broad Institute Genomics Platform"/>
            <consortium name="The Broad Institute Genome Sequencing Center for Infectious Disease"/>
            <person name="Wu L."/>
            <person name="Ma J."/>
        </authorList>
    </citation>
    <scope>NUCLEOTIDE SEQUENCE [LARGE SCALE GENOMIC DNA]</scope>
    <source>
        <strain evidence="3">KACC 12507</strain>
    </source>
</reference>
<evidence type="ECO:0000313" key="3">
    <source>
        <dbReference type="Proteomes" id="UP001595897"/>
    </source>
</evidence>